<comment type="caution">
    <text evidence="7">The sequence shown here is derived from an EMBL/GenBank/DDBJ whole genome shotgun (WGS) entry which is preliminary data.</text>
</comment>
<name>A0A2W5T2F3_9BACT</name>
<feature type="transmembrane region" description="Helical" evidence="6">
    <location>
        <begin position="165"/>
        <end position="183"/>
    </location>
</feature>
<evidence type="ECO:0000256" key="5">
    <source>
        <dbReference type="ARBA" id="ARBA00023136"/>
    </source>
</evidence>
<evidence type="ECO:0000313" key="8">
    <source>
        <dbReference type="Proteomes" id="UP000249061"/>
    </source>
</evidence>
<accession>A0A2W5T2F3</accession>
<comment type="subcellular location">
    <subcellularLocation>
        <location evidence="1">Membrane</location>
        <topology evidence="1">Multi-pass membrane protein</topology>
    </subcellularLocation>
</comment>
<keyword evidence="5 6" id="KW-0472">Membrane</keyword>
<dbReference type="GO" id="GO:0016020">
    <property type="term" value="C:membrane"/>
    <property type="evidence" value="ECO:0007669"/>
    <property type="project" value="UniProtKB-SubCell"/>
</dbReference>
<feature type="transmembrane region" description="Helical" evidence="6">
    <location>
        <begin position="24"/>
        <end position="46"/>
    </location>
</feature>
<dbReference type="EMBL" id="QFQP01000020">
    <property type="protein sequence ID" value="PZR09570.1"/>
    <property type="molecule type" value="Genomic_DNA"/>
</dbReference>
<dbReference type="Pfam" id="PF13520">
    <property type="entry name" value="AA_permease_2"/>
    <property type="match status" value="1"/>
</dbReference>
<feature type="transmembrane region" description="Helical" evidence="6">
    <location>
        <begin position="241"/>
        <end position="266"/>
    </location>
</feature>
<dbReference type="PROSITE" id="PS00218">
    <property type="entry name" value="AMINO_ACID_PERMEASE_1"/>
    <property type="match status" value="1"/>
</dbReference>
<reference evidence="7 8" key="1">
    <citation type="submission" date="2017-08" db="EMBL/GenBank/DDBJ databases">
        <title>Infants hospitalized years apart are colonized by the same room-sourced microbial strains.</title>
        <authorList>
            <person name="Brooks B."/>
            <person name="Olm M.R."/>
            <person name="Firek B.A."/>
            <person name="Baker R."/>
            <person name="Thomas B.C."/>
            <person name="Morowitz M.J."/>
            <person name="Banfield J.F."/>
        </authorList>
    </citation>
    <scope>NUCLEOTIDE SEQUENCE [LARGE SCALE GENOMIC DNA]</scope>
    <source>
        <strain evidence="7">S2_003_000_R2_14</strain>
    </source>
</reference>
<dbReference type="PIRSF" id="PIRSF006060">
    <property type="entry name" value="AA_transporter"/>
    <property type="match status" value="1"/>
</dbReference>
<feature type="transmembrane region" description="Helical" evidence="6">
    <location>
        <begin position="369"/>
        <end position="386"/>
    </location>
</feature>
<proteinExistence type="predicted"/>
<dbReference type="GO" id="GO:0006865">
    <property type="term" value="P:amino acid transport"/>
    <property type="evidence" value="ECO:0007669"/>
    <property type="project" value="InterPro"/>
</dbReference>
<evidence type="ECO:0000256" key="4">
    <source>
        <dbReference type="ARBA" id="ARBA00022989"/>
    </source>
</evidence>
<dbReference type="PANTHER" id="PTHR45649:SF26">
    <property type="entry name" value="OS04G0435100 PROTEIN"/>
    <property type="match status" value="1"/>
</dbReference>
<keyword evidence="4 6" id="KW-1133">Transmembrane helix</keyword>
<sequence length="458" mass="47796">MAGELEALGYKQELKRELGAFQNFALSFSIISILTGAVTLYGAGIVAGGPRVMLLGWPLVAVGTIFIGLSLAELASAFPTAGALYHWASILGGPGAGWATAWLNVLGQFAITAAIDFGLAEFLAPLLGYESREAMLVIYALVLLSHAVLNHVGVKVVAVLNTVSAWYHVVGVIVLVGAVMLFAPKQPVSFLLEGAPPLKDAVLPGFLAGLLQAAWTFTGYDASAHASEETKDAAMAAPRGILMAIIASAIAGYVMLIAVTLAIPALPEAINAKNPFIYVLSTSMGPLGTGLVWLCVAAMWFCGLASVTSNSRMLYAFARDGGLPFSSQLAKVSPGWQTPHVGVWVSVSIAFALAIFASALSVMAALSTVALYASYGLPVLLGLLARRSGWPRVGPWTLGRFGAAVNVIAIVWIAFMVVLMSLPPNGLAGVTLAATCVLLLLAWFGGVRRVFTGPQQLR</sequence>
<dbReference type="GO" id="GO:0022857">
    <property type="term" value="F:transmembrane transporter activity"/>
    <property type="evidence" value="ECO:0007669"/>
    <property type="project" value="InterPro"/>
</dbReference>
<evidence type="ECO:0000256" key="1">
    <source>
        <dbReference type="ARBA" id="ARBA00004141"/>
    </source>
</evidence>
<feature type="transmembrane region" description="Helical" evidence="6">
    <location>
        <begin position="398"/>
        <end position="420"/>
    </location>
</feature>
<keyword evidence="3 6" id="KW-0812">Transmembrane</keyword>
<protein>
    <submittedName>
        <fullName evidence="7">Amino acid transporter</fullName>
    </submittedName>
</protein>
<evidence type="ECO:0000313" key="7">
    <source>
        <dbReference type="EMBL" id="PZR09570.1"/>
    </source>
</evidence>
<feature type="transmembrane region" description="Helical" evidence="6">
    <location>
        <begin position="426"/>
        <end position="447"/>
    </location>
</feature>
<feature type="transmembrane region" description="Helical" evidence="6">
    <location>
        <begin position="136"/>
        <end position="153"/>
    </location>
</feature>
<evidence type="ECO:0000256" key="3">
    <source>
        <dbReference type="ARBA" id="ARBA00022692"/>
    </source>
</evidence>
<dbReference type="InterPro" id="IPR002293">
    <property type="entry name" value="AA/rel_permease1"/>
</dbReference>
<feature type="transmembrane region" description="Helical" evidence="6">
    <location>
        <begin position="109"/>
        <end position="129"/>
    </location>
</feature>
<dbReference type="Proteomes" id="UP000249061">
    <property type="component" value="Unassembled WGS sequence"/>
</dbReference>
<feature type="transmembrane region" description="Helical" evidence="6">
    <location>
        <begin position="341"/>
        <end position="363"/>
    </location>
</feature>
<dbReference type="AlphaFoldDB" id="A0A2W5T2F3"/>
<evidence type="ECO:0000256" key="6">
    <source>
        <dbReference type="SAM" id="Phobius"/>
    </source>
</evidence>
<organism evidence="7 8">
    <name type="scientific">Archangium gephyra</name>
    <dbReference type="NCBI Taxonomy" id="48"/>
    <lineage>
        <taxon>Bacteria</taxon>
        <taxon>Pseudomonadati</taxon>
        <taxon>Myxococcota</taxon>
        <taxon>Myxococcia</taxon>
        <taxon>Myxococcales</taxon>
        <taxon>Cystobacterineae</taxon>
        <taxon>Archangiaceae</taxon>
        <taxon>Archangium</taxon>
    </lineage>
</organism>
<keyword evidence="2" id="KW-0813">Transport</keyword>
<feature type="transmembrane region" description="Helical" evidence="6">
    <location>
        <begin position="52"/>
        <end position="72"/>
    </location>
</feature>
<dbReference type="InterPro" id="IPR004840">
    <property type="entry name" value="Amino_acid_permease_CS"/>
</dbReference>
<gene>
    <name evidence="7" type="ORF">DI536_21765</name>
</gene>
<feature type="transmembrane region" description="Helical" evidence="6">
    <location>
        <begin position="286"/>
        <end position="307"/>
    </location>
</feature>
<evidence type="ECO:0000256" key="2">
    <source>
        <dbReference type="ARBA" id="ARBA00022448"/>
    </source>
</evidence>
<dbReference type="PANTHER" id="PTHR45649">
    <property type="entry name" value="AMINO-ACID PERMEASE BAT1"/>
    <property type="match status" value="1"/>
</dbReference>
<dbReference type="Gene3D" id="1.20.1740.10">
    <property type="entry name" value="Amino acid/polyamine transporter I"/>
    <property type="match status" value="1"/>
</dbReference>